<feature type="domain" description="Lantibiotic dehydratase N-terminal" evidence="1">
    <location>
        <begin position="40"/>
        <end position="691"/>
    </location>
</feature>
<dbReference type="Pfam" id="PF14028">
    <property type="entry name" value="Lant_dehydr_C"/>
    <property type="match status" value="1"/>
</dbReference>
<protein>
    <submittedName>
        <fullName evidence="3">Thiopeptide-type bacteriocin biosynthesis protein</fullName>
    </submittedName>
</protein>
<dbReference type="Proteomes" id="UP001230328">
    <property type="component" value="Unassembled WGS sequence"/>
</dbReference>
<dbReference type="InterPro" id="IPR006827">
    <property type="entry name" value="Lant_deHydtase_N"/>
</dbReference>
<dbReference type="Pfam" id="PF04738">
    <property type="entry name" value="Lant_dehydr_N"/>
    <property type="match status" value="1"/>
</dbReference>
<accession>A0ABU0T7H6</accession>
<evidence type="ECO:0000259" key="2">
    <source>
        <dbReference type="Pfam" id="PF14028"/>
    </source>
</evidence>
<keyword evidence="4" id="KW-1185">Reference proteome</keyword>
<dbReference type="InterPro" id="IPR023809">
    <property type="entry name" value="Thiopep_bacteriocin_synth_dom"/>
</dbReference>
<sequence>MTGRSHRPWPYRPMDWFTVRTPLIPVEPASGLSMTAPSMADPRVSLALWIGSPDLWDSIHGPNRVGAVPGSPRPAPDSTVKARHYLDRMSNRPTPYGLFAGVALGSWASRTDLRVRQMPGRTFTRLDMGWLLALVEQLEADIVVRRQLGFVCHSAVLVSAGRLYLLDPPATASPAGEPTREAWPTGCLSLRATTPVLALLEAARNTVPYERLLEAVDTAAPGSPIDRVEVLIERLRRAGVLQSDLRPALTVPDPGRYLAQRLADVTDAASRPQWLRWLTEEVSRCDTLDAVGGLALRRSLTGAARRVLPGVSPVLQTDATVELAGTGLHRSVARAAMQAVDLLLRTSTLPARPADLVAYQRAFEERYGWQRSVPLLELINPHVGLGFPEDRGETPAGAVVGTGAPQRDDVLVQLAARALALGIQTVELDDRMLAHLEHDVDPRDLPPTLELMATVEATDVASIDAGDFALVVSPAVGSSAAGRTLGRFLFLLGEQAHHKLQAEPHTDSASHRGGIDVDLVYQPLQARAANVAICPARQGHIIRIGVGAHPQDPPAIPLDEITLCLEEGGLVARWGSRGPRLRLHTPHMVNWDGAPRLARFLLRIGQPPVLQSFDWGAAHRLPFLPRLTRGAVVLSSARWRLGPTLLPAEGRAQFPAALREFRTAWRMPGVVRLVEYDNHVTVDLDRAEDVEEIRRKLRRSGTVVLQQYRPPQDQAWLPGPDGRRVAEIVVPFVRNVQPGRAEHAVDAEHRDRTPALHGRAATAADRVVRWACPGSQWIYVKVYAPSVTHDDLITGTIHHLAGRLLRSGTVLAWHFLRYRDPDSHLRLRFKLTDCCHWPAAAAELSHGLQADMAEGLISRFAFDTYDREIERFGGPDGIDFAECVFCADSTSVLGLLRSIGRRRIALNGAVLAVVTIDRLLADLGLAPEDRQSLAESMDRGSDHTAGTAFRASKAELRDLLGARGLPPPVESILATRGSAIASALRAQPHGADWFRYADRATDIAAAFTHLHCNRLFGIDRAQEQLVYGLLARTRRSISRWSTPVSPKESG</sequence>
<proteinExistence type="predicted"/>
<organism evidence="3 4">
    <name type="scientific">Streptomyces umbrinus</name>
    <dbReference type="NCBI Taxonomy" id="67370"/>
    <lineage>
        <taxon>Bacteria</taxon>
        <taxon>Bacillati</taxon>
        <taxon>Actinomycetota</taxon>
        <taxon>Actinomycetes</taxon>
        <taxon>Kitasatosporales</taxon>
        <taxon>Streptomycetaceae</taxon>
        <taxon>Streptomyces</taxon>
        <taxon>Streptomyces phaeochromogenes group</taxon>
    </lineage>
</organism>
<evidence type="ECO:0000313" key="4">
    <source>
        <dbReference type="Proteomes" id="UP001230328"/>
    </source>
</evidence>
<evidence type="ECO:0000259" key="1">
    <source>
        <dbReference type="Pfam" id="PF04738"/>
    </source>
</evidence>
<dbReference type="EMBL" id="JAUSZI010000002">
    <property type="protein sequence ID" value="MDQ1031643.1"/>
    <property type="molecule type" value="Genomic_DNA"/>
</dbReference>
<gene>
    <name evidence="3" type="ORF">QF035_009225</name>
</gene>
<evidence type="ECO:0000313" key="3">
    <source>
        <dbReference type="EMBL" id="MDQ1031643.1"/>
    </source>
</evidence>
<dbReference type="RefSeq" id="WP_307527917.1">
    <property type="nucleotide sequence ID" value="NZ_JAUSZI010000002.1"/>
</dbReference>
<dbReference type="NCBIfam" id="TIGR03891">
    <property type="entry name" value="thiopep_ocin"/>
    <property type="match status" value="1"/>
</dbReference>
<reference evidence="3 4" key="1">
    <citation type="submission" date="2023-07" db="EMBL/GenBank/DDBJ databases">
        <title>Comparative genomics of wheat-associated soil bacteria to identify genetic determinants of phenazine resistance.</title>
        <authorList>
            <person name="Mouncey N."/>
        </authorList>
    </citation>
    <scope>NUCLEOTIDE SEQUENCE [LARGE SCALE GENOMIC DNA]</scope>
    <source>
        <strain evidence="3 4">V2I4</strain>
    </source>
</reference>
<comment type="caution">
    <text evidence="3">The sequence shown here is derived from an EMBL/GenBank/DDBJ whole genome shotgun (WGS) entry which is preliminary data.</text>
</comment>
<name>A0ABU0T7H6_9ACTN</name>
<feature type="domain" description="Thiopeptide-type bacteriocin biosynthesis" evidence="2">
    <location>
        <begin position="777"/>
        <end position="1033"/>
    </location>
</feature>